<name>A0ABP7YU87_9FLAO</name>
<dbReference type="Proteomes" id="UP001501333">
    <property type="component" value="Unassembled WGS sequence"/>
</dbReference>
<protein>
    <recommendedName>
        <fullName evidence="1">DNA mimic protein DMP19 C-terminal domain-containing protein</fullName>
    </recommendedName>
</protein>
<dbReference type="RefSeq" id="WP_229355365.1">
    <property type="nucleotide sequence ID" value="NZ_BAABAO010000014.1"/>
</dbReference>
<dbReference type="Gene3D" id="1.20.1420.60">
    <property type="match status" value="1"/>
</dbReference>
<accession>A0ABP7YU87</accession>
<keyword evidence="3" id="KW-1185">Reference proteome</keyword>
<gene>
    <name evidence="2" type="ORF">GCM10022250_41180</name>
</gene>
<proteinExistence type="predicted"/>
<feature type="domain" description="DNA mimic protein DMP19 C-terminal" evidence="1">
    <location>
        <begin position="45"/>
        <end position="145"/>
    </location>
</feature>
<reference evidence="3" key="1">
    <citation type="journal article" date="2019" name="Int. J. Syst. Evol. Microbiol.">
        <title>The Global Catalogue of Microorganisms (GCM) 10K type strain sequencing project: providing services to taxonomists for standard genome sequencing and annotation.</title>
        <authorList>
            <consortium name="The Broad Institute Genomics Platform"/>
            <consortium name="The Broad Institute Genome Sequencing Center for Infectious Disease"/>
            <person name="Wu L."/>
            <person name="Ma J."/>
        </authorList>
    </citation>
    <scope>NUCLEOTIDE SEQUENCE [LARGE SCALE GENOMIC DNA]</scope>
    <source>
        <strain evidence="3">JCM 17386</strain>
    </source>
</reference>
<dbReference type="Pfam" id="PF14300">
    <property type="entry name" value="DMP19"/>
    <property type="match status" value="1"/>
</dbReference>
<dbReference type="EMBL" id="BAABAO010000014">
    <property type="protein sequence ID" value="GAA4140573.1"/>
    <property type="molecule type" value="Genomic_DNA"/>
</dbReference>
<comment type="caution">
    <text evidence="2">The sequence shown here is derived from an EMBL/GenBank/DDBJ whole genome shotgun (WGS) entry which is preliminary data.</text>
</comment>
<dbReference type="InterPro" id="IPR025402">
    <property type="entry name" value="DMP19_C"/>
</dbReference>
<evidence type="ECO:0000313" key="3">
    <source>
        <dbReference type="Proteomes" id="UP001501333"/>
    </source>
</evidence>
<evidence type="ECO:0000259" key="1">
    <source>
        <dbReference type="Pfam" id="PF14300"/>
    </source>
</evidence>
<sequence length="151" mass="17903">MASQKNQHMKINLLHLKEKLKTLSGDDFDFEVADYLFTIKFDEKALNQMQKRVVSTNILDNEVFNGGFDQFYLNNEDEYIDDAIDGLREFGATEFLELAIRSKEIYLRDKGLYAHNRNPHFDTLDDRFYELNHYGELRINYVKAHLDEIIK</sequence>
<evidence type="ECO:0000313" key="2">
    <source>
        <dbReference type="EMBL" id="GAA4140573.1"/>
    </source>
</evidence>
<organism evidence="2 3">
    <name type="scientific">Flavobacterium chungbukense</name>
    <dbReference type="NCBI Taxonomy" id="877464"/>
    <lineage>
        <taxon>Bacteria</taxon>
        <taxon>Pseudomonadati</taxon>
        <taxon>Bacteroidota</taxon>
        <taxon>Flavobacteriia</taxon>
        <taxon>Flavobacteriales</taxon>
        <taxon>Flavobacteriaceae</taxon>
        <taxon>Flavobacterium</taxon>
    </lineage>
</organism>